<protein>
    <submittedName>
        <fullName evidence="9">Pili assembly chaperone</fullName>
    </submittedName>
</protein>
<evidence type="ECO:0000259" key="7">
    <source>
        <dbReference type="Pfam" id="PF00345"/>
    </source>
</evidence>
<dbReference type="PANTHER" id="PTHR30251:SF1">
    <property type="entry name" value="FIMBRIAL CHAPARONE"/>
    <property type="match status" value="1"/>
</dbReference>
<dbReference type="SUPFAM" id="SSF49584">
    <property type="entry name" value="Periplasmic chaperone C-domain"/>
    <property type="match status" value="1"/>
</dbReference>
<sequence length="244" mass="26599">MRSVCLLLLALLCVSSAVQAGVVIGGTRVVYGENKSGKQSGVSLSLRNNSDFPWLIKSLVSSGGVWPGTVKSNEKSPFIITPPLFVLKGGRESAVRIINLQDDLPQDRESLFTLTIASIPSGKMSGNSVQIAVRSQLKLLYRPASLKGNVKEAYQKLRWKRTAKRLIIENPTPYYVTLFDVQINGHPIRNAGMVAPFSKRETAWCQQKNAACPISWKSINDYGGITPAVSLRAGDTWGAIKPQS</sequence>
<evidence type="ECO:0000313" key="10">
    <source>
        <dbReference type="Proteomes" id="UP000284908"/>
    </source>
</evidence>
<dbReference type="OrthoDB" id="6504604at2"/>
<dbReference type="SUPFAM" id="SSF49354">
    <property type="entry name" value="PapD-like"/>
    <property type="match status" value="1"/>
</dbReference>
<proteinExistence type="inferred from homology"/>
<dbReference type="AlphaFoldDB" id="A0A419N1X5"/>
<keyword evidence="3 6" id="KW-0732">Signal</keyword>
<evidence type="ECO:0000256" key="2">
    <source>
        <dbReference type="ARBA" id="ARBA00007399"/>
    </source>
</evidence>
<keyword evidence="5" id="KW-0143">Chaperone</keyword>
<dbReference type="InterPro" id="IPR001829">
    <property type="entry name" value="Pili_assmbl_chaperone_bac"/>
</dbReference>
<dbReference type="InterPro" id="IPR013783">
    <property type="entry name" value="Ig-like_fold"/>
</dbReference>
<keyword evidence="10" id="KW-1185">Reference proteome</keyword>
<dbReference type="InterPro" id="IPR016147">
    <property type="entry name" value="Pili_assmbl_chaperone_N"/>
</dbReference>
<feature type="domain" description="Pili assembly chaperone N-terminal" evidence="7">
    <location>
        <begin position="21"/>
        <end position="146"/>
    </location>
</feature>
<dbReference type="InterPro" id="IPR008962">
    <property type="entry name" value="PapD-like_sf"/>
</dbReference>
<dbReference type="Pfam" id="PF00345">
    <property type="entry name" value="PapD_N"/>
    <property type="match status" value="1"/>
</dbReference>
<dbReference type="InterPro" id="IPR016148">
    <property type="entry name" value="Pili_assmbl_chaperone_C"/>
</dbReference>
<name>A0A419N1X5_9GAMM</name>
<feature type="chain" id="PRO_5019372127" evidence="6">
    <location>
        <begin position="21"/>
        <end position="244"/>
    </location>
</feature>
<dbReference type="EMBL" id="RAHH01000052">
    <property type="protein sequence ID" value="RJT32577.1"/>
    <property type="molecule type" value="Genomic_DNA"/>
</dbReference>
<organism evidence="9 10">
    <name type="scientific">Rahnella woolbedingensis</name>
    <dbReference type="NCBI Taxonomy" id="1510574"/>
    <lineage>
        <taxon>Bacteria</taxon>
        <taxon>Pseudomonadati</taxon>
        <taxon>Pseudomonadota</taxon>
        <taxon>Gammaproteobacteria</taxon>
        <taxon>Enterobacterales</taxon>
        <taxon>Yersiniaceae</taxon>
        <taxon>Rahnella</taxon>
    </lineage>
</organism>
<keyword evidence="4" id="KW-0574">Periplasm</keyword>
<reference evidence="9 10" key="1">
    <citation type="submission" date="2018-09" db="EMBL/GenBank/DDBJ databases">
        <authorList>
            <person name="Le Fleche-Mateos A."/>
        </authorList>
    </citation>
    <scope>NUCLEOTIDE SEQUENCE [LARGE SCALE GENOMIC DNA]</scope>
    <source>
        <strain evidence="9 10">DSM 27399</strain>
    </source>
</reference>
<evidence type="ECO:0000259" key="8">
    <source>
        <dbReference type="Pfam" id="PF02753"/>
    </source>
</evidence>
<evidence type="ECO:0000256" key="4">
    <source>
        <dbReference type="ARBA" id="ARBA00022764"/>
    </source>
</evidence>
<evidence type="ECO:0000256" key="6">
    <source>
        <dbReference type="SAM" id="SignalP"/>
    </source>
</evidence>
<dbReference type="Proteomes" id="UP000284908">
    <property type="component" value="Unassembled WGS sequence"/>
</dbReference>
<dbReference type="GO" id="GO:0030288">
    <property type="term" value="C:outer membrane-bounded periplasmic space"/>
    <property type="evidence" value="ECO:0007669"/>
    <property type="project" value="InterPro"/>
</dbReference>
<dbReference type="RefSeq" id="WP_120135227.1">
    <property type="nucleotide sequence ID" value="NZ_RAHH01000052.1"/>
</dbReference>
<dbReference type="InterPro" id="IPR050643">
    <property type="entry name" value="Periplasmic_pilus_chap"/>
</dbReference>
<dbReference type="Pfam" id="PF02753">
    <property type="entry name" value="PapD_C"/>
    <property type="match status" value="1"/>
</dbReference>
<evidence type="ECO:0000256" key="3">
    <source>
        <dbReference type="ARBA" id="ARBA00022729"/>
    </source>
</evidence>
<gene>
    <name evidence="9" type="ORF">D6C13_24480</name>
</gene>
<dbReference type="GO" id="GO:0071555">
    <property type="term" value="P:cell wall organization"/>
    <property type="evidence" value="ECO:0007669"/>
    <property type="project" value="InterPro"/>
</dbReference>
<evidence type="ECO:0000256" key="1">
    <source>
        <dbReference type="ARBA" id="ARBA00004418"/>
    </source>
</evidence>
<dbReference type="PRINTS" id="PR00969">
    <property type="entry name" value="CHAPERONPILI"/>
</dbReference>
<dbReference type="Gene3D" id="2.60.40.10">
    <property type="entry name" value="Immunoglobulins"/>
    <property type="match status" value="2"/>
</dbReference>
<dbReference type="PANTHER" id="PTHR30251">
    <property type="entry name" value="PILUS ASSEMBLY CHAPERONE"/>
    <property type="match status" value="1"/>
</dbReference>
<comment type="subcellular location">
    <subcellularLocation>
        <location evidence="1">Periplasm</location>
    </subcellularLocation>
</comment>
<comment type="similarity">
    <text evidence="2">Belongs to the periplasmic pilus chaperone family.</text>
</comment>
<accession>A0A419N1X5</accession>
<dbReference type="InterPro" id="IPR036316">
    <property type="entry name" value="Pili_assmbl_chap_C_dom_sf"/>
</dbReference>
<comment type="caution">
    <text evidence="9">The sequence shown here is derived from an EMBL/GenBank/DDBJ whole genome shotgun (WGS) entry which is preliminary data.</text>
</comment>
<evidence type="ECO:0000313" key="9">
    <source>
        <dbReference type="EMBL" id="RJT32577.1"/>
    </source>
</evidence>
<feature type="signal peptide" evidence="6">
    <location>
        <begin position="1"/>
        <end position="20"/>
    </location>
</feature>
<evidence type="ECO:0000256" key="5">
    <source>
        <dbReference type="ARBA" id="ARBA00023186"/>
    </source>
</evidence>
<feature type="domain" description="Pili assembly chaperone C-terminal" evidence="8">
    <location>
        <begin position="168"/>
        <end position="226"/>
    </location>
</feature>